<proteinExistence type="predicted"/>
<accession>A0A9R1ITV6</accession>
<gene>
    <name evidence="1" type="ORF">CFC21_009796</name>
</gene>
<feature type="non-terminal residue" evidence="1">
    <location>
        <position position="1"/>
    </location>
</feature>
<reference evidence="1" key="1">
    <citation type="journal article" date="2017" name="Gigascience">
        <title>The first near-complete assembly of the hexaploid bread wheat genome, Triticum aestivum.</title>
        <authorList>
            <person name="Zimin A.V."/>
            <person name="Puiu D."/>
            <person name="Hall R."/>
            <person name="Kingan S."/>
            <person name="Clavijo B.J."/>
            <person name="Salzberg S.L."/>
        </authorList>
    </citation>
    <scope>NUCLEOTIDE SEQUENCE</scope>
    <source>
        <tissue evidence="1">Leaf</tissue>
    </source>
</reference>
<dbReference type="Proteomes" id="UP000815260">
    <property type="component" value="Chromosome 1D"/>
</dbReference>
<name>A0A9R1ITV6_WHEAT</name>
<organism evidence="1">
    <name type="scientific">Triticum aestivum</name>
    <name type="common">Wheat</name>
    <dbReference type="NCBI Taxonomy" id="4565"/>
    <lineage>
        <taxon>Eukaryota</taxon>
        <taxon>Viridiplantae</taxon>
        <taxon>Streptophyta</taxon>
        <taxon>Embryophyta</taxon>
        <taxon>Tracheophyta</taxon>
        <taxon>Spermatophyta</taxon>
        <taxon>Magnoliopsida</taxon>
        <taxon>Liliopsida</taxon>
        <taxon>Poales</taxon>
        <taxon>Poaceae</taxon>
        <taxon>BOP clade</taxon>
        <taxon>Pooideae</taxon>
        <taxon>Triticodae</taxon>
        <taxon>Triticeae</taxon>
        <taxon>Triticinae</taxon>
        <taxon>Triticum</taxon>
    </lineage>
</organism>
<reference evidence="1" key="2">
    <citation type="submission" date="2020-03" db="EMBL/GenBank/DDBJ databases">
        <title>The second near-complete assembly of the hexaploid bread wheat (Triticum aestivum) genome.</title>
        <authorList>
            <person name="Zimin A.V."/>
            <person name="Puiu D."/>
            <person name="Shumante A."/>
            <person name="Alonge M."/>
            <person name="Salzberg S.L."/>
        </authorList>
    </citation>
    <scope>NUCLEOTIDE SEQUENCE</scope>
    <source>
        <tissue evidence="1">Leaf</tissue>
    </source>
</reference>
<evidence type="ECO:0000313" key="1">
    <source>
        <dbReference type="EMBL" id="KAF6992840.1"/>
    </source>
</evidence>
<protein>
    <submittedName>
        <fullName evidence="1">Uncharacterized protein</fullName>
    </submittedName>
</protein>
<comment type="caution">
    <text evidence="1">The sequence shown here is derived from an EMBL/GenBank/DDBJ whole genome shotgun (WGS) entry which is preliminary data.</text>
</comment>
<dbReference type="EMBL" id="CM022213">
    <property type="protein sequence ID" value="KAF6992840.1"/>
    <property type="molecule type" value="Genomic_DNA"/>
</dbReference>
<dbReference type="AlphaFoldDB" id="A0A9R1ITV6"/>
<sequence length="26" mass="3046">KKMIKTSKIEILPDVVMLLHVLVRKI</sequence>